<dbReference type="PANTHER" id="PTHR22593">
    <property type="entry name" value="TRANSMEMBRANE PROTEIN 18"/>
    <property type="match status" value="1"/>
</dbReference>
<dbReference type="PANTHER" id="PTHR22593:SF8">
    <property type="entry name" value="FHA DOMAIN-CONTAINING PROTEIN PS1"/>
    <property type="match status" value="1"/>
</dbReference>
<dbReference type="CDD" id="cd22691">
    <property type="entry name" value="FHA_PS1-like"/>
    <property type="match status" value="1"/>
</dbReference>
<protein>
    <recommendedName>
        <fullName evidence="2">FHA domain-containing protein</fullName>
    </recommendedName>
</protein>
<evidence type="ECO:0000259" key="2">
    <source>
        <dbReference type="PROSITE" id="PS50006"/>
    </source>
</evidence>
<dbReference type="AlphaFoldDB" id="A0AAU9LXY0"/>
<dbReference type="InterPro" id="IPR008984">
    <property type="entry name" value="SMAD_FHA_dom_sf"/>
</dbReference>
<dbReference type="EMBL" id="CAKMRJ010000232">
    <property type="protein sequence ID" value="CAH1419262.1"/>
    <property type="molecule type" value="Genomic_DNA"/>
</dbReference>
<keyword evidence="4" id="KW-1185">Reference proteome</keyword>
<organism evidence="3 4">
    <name type="scientific">Lactuca virosa</name>
    <dbReference type="NCBI Taxonomy" id="75947"/>
    <lineage>
        <taxon>Eukaryota</taxon>
        <taxon>Viridiplantae</taxon>
        <taxon>Streptophyta</taxon>
        <taxon>Embryophyta</taxon>
        <taxon>Tracheophyta</taxon>
        <taxon>Spermatophyta</taxon>
        <taxon>Magnoliopsida</taxon>
        <taxon>eudicotyledons</taxon>
        <taxon>Gunneridae</taxon>
        <taxon>Pentapetalae</taxon>
        <taxon>asterids</taxon>
        <taxon>campanulids</taxon>
        <taxon>Asterales</taxon>
        <taxon>Asteraceae</taxon>
        <taxon>Cichorioideae</taxon>
        <taxon>Cichorieae</taxon>
        <taxon>Lactucinae</taxon>
        <taxon>Lactuca</taxon>
    </lineage>
</organism>
<dbReference type="Proteomes" id="UP001157418">
    <property type="component" value="Unassembled WGS sequence"/>
</dbReference>
<gene>
    <name evidence="3" type="ORF">LVIROSA_LOCUS6804</name>
</gene>
<sequence length="726" mass="82395">MYEDKEIHIQVKKTPAFTVLKNGSILKNIFLLRKPPPFSTEQPAAGTSSINHDSDEEILLVGRHPDCNITLEHPSISRYHLRIHSNPSSHTLSIVDLSSVHGTWVSGKRIEPGVSVKLKEGDTVKMGGSSRVYELHWVPLSQAFDVNDPFVPHTFRKQEETQDESCSYDLETHSSNEDLENSEFSFSNTNLHSSLEKLNPSTYSAPNYLNSSCDETEVEEHMTPSKTGNQNGEIFSSKAGIENQSHEITNEEQFSVLNNSKADEFDTEHSSPWRTDNGSDEIFAILSVQAPVIVPESISATEISDNLKKLDQSNSLRICSESSIDNEEDEIFSTVSIQAPIVVSESLSETEIFDSINKPEDLSVALFDAIETHEEEEEIARGNEINICTDESDSMVFCTSFISKQDVDMGVRFESVNHEIMKKESNFLDLLDETDMDQETSFTPEISRANEDSRTLFDSLNGKEMEFFTPDKENKDPNACLMKSLRKWKEDECKGSNICAMLKEAVSEGRKDIFDVSEYDDEKGIDSSNGGEKKRWNMILDTNTLLHKESLKHLKLLQGLKGTQLFIPKIVLKELKEIKRQHDHDFFNITTKKVSLALKWIDECMMTTKWWIHMEDDEIETEIKVLETAIQLCKESKDKKVIILSNDVSLKITSMAEGIMCEEAEEFYRSLVNPFSERFIWDGSLARGLTWSCVDDDVLREKYLGFGVNVSNRFKGLKFLARLTTL</sequence>
<dbReference type="InterPro" id="IPR029060">
    <property type="entry name" value="PIN-like_dom_sf"/>
</dbReference>
<dbReference type="SUPFAM" id="SSF88723">
    <property type="entry name" value="PIN domain-like"/>
    <property type="match status" value="1"/>
</dbReference>
<feature type="region of interest" description="Disordered" evidence="1">
    <location>
        <begin position="214"/>
        <end position="234"/>
    </location>
</feature>
<accession>A0AAU9LXY0</accession>
<dbReference type="Pfam" id="PF00498">
    <property type="entry name" value="FHA"/>
    <property type="match status" value="1"/>
</dbReference>
<feature type="domain" description="FHA" evidence="2">
    <location>
        <begin position="59"/>
        <end position="110"/>
    </location>
</feature>
<dbReference type="Pfam" id="PF13638">
    <property type="entry name" value="PIN_4"/>
    <property type="match status" value="1"/>
</dbReference>
<reference evidence="3 4" key="1">
    <citation type="submission" date="2022-01" db="EMBL/GenBank/DDBJ databases">
        <authorList>
            <person name="Xiong W."/>
            <person name="Schranz E."/>
        </authorList>
    </citation>
    <scope>NUCLEOTIDE SEQUENCE [LARGE SCALE GENOMIC DNA]</scope>
</reference>
<evidence type="ECO:0000256" key="1">
    <source>
        <dbReference type="SAM" id="MobiDB-lite"/>
    </source>
</evidence>
<dbReference type="InterPro" id="IPR002716">
    <property type="entry name" value="PIN_dom"/>
</dbReference>
<dbReference type="SMART" id="SM00240">
    <property type="entry name" value="FHA"/>
    <property type="match status" value="1"/>
</dbReference>
<dbReference type="InterPro" id="IPR000253">
    <property type="entry name" value="FHA_dom"/>
</dbReference>
<comment type="caution">
    <text evidence="3">The sequence shown here is derived from an EMBL/GenBank/DDBJ whole genome shotgun (WGS) entry which is preliminary data.</text>
</comment>
<dbReference type="Gene3D" id="3.40.50.1010">
    <property type="entry name" value="5'-nuclease"/>
    <property type="match status" value="1"/>
</dbReference>
<dbReference type="Gene3D" id="2.60.200.20">
    <property type="match status" value="1"/>
</dbReference>
<feature type="compositionally biased region" description="Polar residues" evidence="1">
    <location>
        <begin position="224"/>
        <end position="234"/>
    </location>
</feature>
<dbReference type="PROSITE" id="PS50006">
    <property type="entry name" value="FHA_DOMAIN"/>
    <property type="match status" value="1"/>
</dbReference>
<evidence type="ECO:0000313" key="3">
    <source>
        <dbReference type="EMBL" id="CAH1419262.1"/>
    </source>
</evidence>
<dbReference type="SUPFAM" id="SSF49879">
    <property type="entry name" value="SMAD/FHA domain"/>
    <property type="match status" value="1"/>
</dbReference>
<proteinExistence type="predicted"/>
<dbReference type="GO" id="GO:0031965">
    <property type="term" value="C:nuclear membrane"/>
    <property type="evidence" value="ECO:0007669"/>
    <property type="project" value="TreeGrafter"/>
</dbReference>
<evidence type="ECO:0000313" key="4">
    <source>
        <dbReference type="Proteomes" id="UP001157418"/>
    </source>
</evidence>
<name>A0AAU9LXY0_9ASTR</name>